<dbReference type="AlphaFoldDB" id="A0ABD3D045"/>
<accession>A0ABD3D045</accession>
<evidence type="ECO:0000256" key="5">
    <source>
        <dbReference type="ARBA" id="ARBA00022729"/>
    </source>
</evidence>
<dbReference type="GO" id="GO:0060320">
    <property type="term" value="P:rejection of self pollen"/>
    <property type="evidence" value="ECO:0007669"/>
    <property type="project" value="UniProtKB-KW"/>
</dbReference>
<evidence type="ECO:0000313" key="7">
    <source>
        <dbReference type="EMBL" id="KAL3634187.1"/>
    </source>
</evidence>
<dbReference type="EMBL" id="JAVIJP010000028">
    <property type="protein sequence ID" value="KAL3634187.1"/>
    <property type="molecule type" value="Genomic_DNA"/>
</dbReference>
<evidence type="ECO:0000256" key="1">
    <source>
        <dbReference type="ARBA" id="ARBA00004613"/>
    </source>
</evidence>
<protein>
    <recommendedName>
        <fullName evidence="6">S-protein homolog</fullName>
    </recommendedName>
</protein>
<sequence length="111" mass="13124">MTIKSFLAYSNLPKNTPPLKFSCKSKDDNLGYHVLNIHQSYHFSFCENVLRTTLFFCNFQWGTKHRTFDVFNTKKVEKSCDRGMCWWVAYQDGFYFKNVIDGSLVKVNSWL</sequence>
<gene>
    <name evidence="7" type="ORF">CASFOL_021241</name>
</gene>
<keyword evidence="5" id="KW-0732">Signal</keyword>
<dbReference type="Pfam" id="PF05938">
    <property type="entry name" value="Self-incomp_S1"/>
    <property type="match status" value="1"/>
</dbReference>
<dbReference type="InterPro" id="IPR010264">
    <property type="entry name" value="Self-incomp_S1"/>
</dbReference>
<evidence type="ECO:0000256" key="3">
    <source>
        <dbReference type="ARBA" id="ARBA00022471"/>
    </source>
</evidence>
<keyword evidence="4 6" id="KW-0964">Secreted</keyword>
<reference evidence="8" key="1">
    <citation type="journal article" date="2024" name="IScience">
        <title>Strigolactones Initiate the Formation of Haustorium-like Structures in Castilleja.</title>
        <authorList>
            <person name="Buerger M."/>
            <person name="Peterson D."/>
            <person name="Chory J."/>
        </authorList>
    </citation>
    <scope>NUCLEOTIDE SEQUENCE [LARGE SCALE GENOMIC DNA]</scope>
</reference>
<dbReference type="GO" id="GO:0005576">
    <property type="term" value="C:extracellular region"/>
    <property type="evidence" value="ECO:0007669"/>
    <property type="project" value="UniProtKB-SubCell"/>
</dbReference>
<name>A0ABD3D045_9LAMI</name>
<evidence type="ECO:0000256" key="4">
    <source>
        <dbReference type="ARBA" id="ARBA00022525"/>
    </source>
</evidence>
<comment type="subcellular location">
    <subcellularLocation>
        <location evidence="1 6">Secreted</location>
    </subcellularLocation>
</comment>
<proteinExistence type="inferred from homology"/>
<comment type="caution">
    <text evidence="7">The sequence shown here is derived from an EMBL/GenBank/DDBJ whole genome shotgun (WGS) entry which is preliminary data.</text>
</comment>
<evidence type="ECO:0000256" key="2">
    <source>
        <dbReference type="ARBA" id="ARBA00005581"/>
    </source>
</evidence>
<comment type="similarity">
    <text evidence="2 6">Belongs to the plant self-incompatibility (S1) protein family.</text>
</comment>
<organism evidence="7 8">
    <name type="scientific">Castilleja foliolosa</name>
    <dbReference type="NCBI Taxonomy" id="1961234"/>
    <lineage>
        <taxon>Eukaryota</taxon>
        <taxon>Viridiplantae</taxon>
        <taxon>Streptophyta</taxon>
        <taxon>Embryophyta</taxon>
        <taxon>Tracheophyta</taxon>
        <taxon>Spermatophyta</taxon>
        <taxon>Magnoliopsida</taxon>
        <taxon>eudicotyledons</taxon>
        <taxon>Gunneridae</taxon>
        <taxon>Pentapetalae</taxon>
        <taxon>asterids</taxon>
        <taxon>lamiids</taxon>
        <taxon>Lamiales</taxon>
        <taxon>Orobanchaceae</taxon>
        <taxon>Pedicularideae</taxon>
        <taxon>Castillejinae</taxon>
        <taxon>Castilleja</taxon>
    </lineage>
</organism>
<dbReference type="PANTHER" id="PTHR31232">
    <property type="match status" value="1"/>
</dbReference>
<keyword evidence="8" id="KW-1185">Reference proteome</keyword>
<evidence type="ECO:0000256" key="6">
    <source>
        <dbReference type="RuleBase" id="RU367044"/>
    </source>
</evidence>
<evidence type="ECO:0000313" key="8">
    <source>
        <dbReference type="Proteomes" id="UP001632038"/>
    </source>
</evidence>
<dbReference type="PANTHER" id="PTHR31232:SF61">
    <property type="entry name" value="S-PROTEIN HOMOLOG"/>
    <property type="match status" value="1"/>
</dbReference>
<dbReference type="Proteomes" id="UP001632038">
    <property type="component" value="Unassembled WGS sequence"/>
</dbReference>
<keyword evidence="3 6" id="KW-0713">Self-incompatibility</keyword>